<comment type="caution">
    <text evidence="2">The sequence shown here is derived from an EMBL/GenBank/DDBJ whole genome shotgun (WGS) entry which is preliminary data.</text>
</comment>
<reference evidence="2 3" key="1">
    <citation type="submission" date="2019-03" db="EMBL/GenBank/DDBJ databases">
        <title>First draft genome of Liparis tanakae, snailfish: a comprehensive survey of snailfish specific genes.</title>
        <authorList>
            <person name="Kim W."/>
            <person name="Song I."/>
            <person name="Jeong J.-H."/>
            <person name="Kim D."/>
            <person name="Kim S."/>
            <person name="Ryu S."/>
            <person name="Song J.Y."/>
            <person name="Lee S.K."/>
        </authorList>
    </citation>
    <scope>NUCLEOTIDE SEQUENCE [LARGE SCALE GENOMIC DNA]</scope>
    <source>
        <tissue evidence="2">Muscle</tissue>
    </source>
</reference>
<gene>
    <name evidence="2" type="ORF">EYF80_054926</name>
</gene>
<sequence>MALASTSKSWLSNRCAAGPSMTSRYSSSMKSMRKSLPMLLICRNTEQASRLRSTQDEKYWGQRAGSGVRDQGQRPGSEVRVGERNQGGSNIRQALADPESGHTCTSGKLQVRASPPHGPSGESRL</sequence>
<dbReference type="AlphaFoldDB" id="A0A4Z2F1R8"/>
<evidence type="ECO:0000313" key="3">
    <source>
        <dbReference type="Proteomes" id="UP000314294"/>
    </source>
</evidence>
<evidence type="ECO:0000313" key="2">
    <source>
        <dbReference type="EMBL" id="TNN34913.1"/>
    </source>
</evidence>
<dbReference type="Proteomes" id="UP000314294">
    <property type="component" value="Unassembled WGS sequence"/>
</dbReference>
<protein>
    <submittedName>
        <fullName evidence="2">Uncharacterized protein</fullName>
    </submittedName>
</protein>
<proteinExistence type="predicted"/>
<feature type="region of interest" description="Disordered" evidence="1">
    <location>
        <begin position="47"/>
        <end position="125"/>
    </location>
</feature>
<keyword evidence="3" id="KW-1185">Reference proteome</keyword>
<name>A0A4Z2F1R8_9TELE</name>
<organism evidence="2 3">
    <name type="scientific">Liparis tanakae</name>
    <name type="common">Tanaka's snailfish</name>
    <dbReference type="NCBI Taxonomy" id="230148"/>
    <lineage>
        <taxon>Eukaryota</taxon>
        <taxon>Metazoa</taxon>
        <taxon>Chordata</taxon>
        <taxon>Craniata</taxon>
        <taxon>Vertebrata</taxon>
        <taxon>Euteleostomi</taxon>
        <taxon>Actinopterygii</taxon>
        <taxon>Neopterygii</taxon>
        <taxon>Teleostei</taxon>
        <taxon>Neoteleostei</taxon>
        <taxon>Acanthomorphata</taxon>
        <taxon>Eupercaria</taxon>
        <taxon>Perciformes</taxon>
        <taxon>Cottioidei</taxon>
        <taxon>Cottales</taxon>
        <taxon>Liparidae</taxon>
        <taxon>Liparis</taxon>
    </lineage>
</organism>
<accession>A0A4Z2F1R8</accession>
<evidence type="ECO:0000256" key="1">
    <source>
        <dbReference type="SAM" id="MobiDB-lite"/>
    </source>
</evidence>
<dbReference type="EMBL" id="SRLO01001867">
    <property type="protein sequence ID" value="TNN34913.1"/>
    <property type="molecule type" value="Genomic_DNA"/>
</dbReference>